<dbReference type="STRING" id="137591.AO080_02325"/>
<keyword evidence="2" id="KW-1185">Reference proteome</keyword>
<comment type="caution">
    <text evidence="1">The sequence shown here is derived from an EMBL/GenBank/DDBJ whole genome shotgun (WGS) entry which is preliminary data.</text>
</comment>
<dbReference type="AlphaFoldDB" id="A0A0D1LW17"/>
<dbReference type="Proteomes" id="UP000032287">
    <property type="component" value="Unassembled WGS sequence"/>
</dbReference>
<sequence length="112" mass="13132">MGLFNSSSRQLVETFLDNSNNLIAQNRVVIVPRQVNLDFIEGYGLRIGTIYRMVAALTFAEYVKGPDPDRNHEGEWIWVFIRREGQRGLYFKLQIRLEMLFIISIHESKENK</sequence>
<evidence type="ECO:0000313" key="2">
    <source>
        <dbReference type="Proteomes" id="UP000032287"/>
    </source>
</evidence>
<dbReference type="EMBL" id="JWHU01000001">
    <property type="protein sequence ID" value="KIU22584.1"/>
    <property type="molecule type" value="Genomic_DNA"/>
</dbReference>
<dbReference type="PATRIC" id="fig|137591.25.peg.86"/>
<dbReference type="RefSeq" id="WP_043708647.1">
    <property type="nucleotide sequence ID" value="NZ_JALOCT010000002.1"/>
</dbReference>
<gene>
    <name evidence="1" type="ORF">QX99_00088</name>
</gene>
<reference evidence="1 2" key="1">
    <citation type="journal article" date="2015" name="Microbiology (Mosc.)">
        <title>Genomics of the Weissella cibaria species with an examination of its metabolic traits.</title>
        <authorList>
            <person name="Lynch K.M."/>
            <person name="Lucid A."/>
            <person name="Arendt E.K."/>
            <person name="Sleator R.D."/>
            <person name="Lucey B."/>
            <person name="Coffey A."/>
        </authorList>
    </citation>
    <scope>NUCLEOTIDE SEQUENCE [LARGE SCALE GENOMIC DNA]</scope>
    <source>
        <strain evidence="1 2">MG1</strain>
    </source>
</reference>
<name>A0A0D1LW17_9LACO</name>
<evidence type="ECO:0000313" key="1">
    <source>
        <dbReference type="EMBL" id="KIU22584.1"/>
    </source>
</evidence>
<protein>
    <submittedName>
        <fullName evidence="1">Uncharacterized protein</fullName>
    </submittedName>
</protein>
<proteinExistence type="predicted"/>
<accession>A0A0D1LW17</accession>
<organism evidence="1 2">
    <name type="scientific">Weissella cibaria</name>
    <dbReference type="NCBI Taxonomy" id="137591"/>
    <lineage>
        <taxon>Bacteria</taxon>
        <taxon>Bacillati</taxon>
        <taxon>Bacillota</taxon>
        <taxon>Bacilli</taxon>
        <taxon>Lactobacillales</taxon>
        <taxon>Lactobacillaceae</taxon>
        <taxon>Weissella</taxon>
    </lineage>
</organism>